<proteinExistence type="predicted"/>
<dbReference type="Proteomes" id="UP000184304">
    <property type="component" value="Unassembled WGS sequence"/>
</dbReference>
<evidence type="ECO:0000256" key="1">
    <source>
        <dbReference type="SAM" id="MobiDB-lite"/>
    </source>
</evidence>
<sequence>MNGEDKSTSRLVCPGRSFPDTNNSRSTIYNGGSHTNVHTSNPHRQHIGPSPLFFFYCHYARTHHWIAICKRPDRIQRPRPISPPNAKPRHESRAEATAKLVEIPVTVCSTVVRVDQHRPKHWTTWIRGLEQPQQPHQRLTKNDIHLTSQSSVTRCDDVSDLMPYHNLRPT</sequence>
<keyword evidence="3" id="KW-1185">Reference proteome</keyword>
<evidence type="ECO:0000313" key="2">
    <source>
        <dbReference type="EMBL" id="OJI82010.1"/>
    </source>
</evidence>
<dbReference type="AlphaFoldDB" id="A0A1L9MYA6"/>
<feature type="compositionally biased region" description="Polar residues" evidence="1">
    <location>
        <begin position="19"/>
        <end position="40"/>
    </location>
</feature>
<accession>A0A1L9MYA6</accession>
<dbReference type="EMBL" id="KV878205">
    <property type="protein sequence ID" value="OJI82010.1"/>
    <property type="molecule type" value="Genomic_DNA"/>
</dbReference>
<evidence type="ECO:0000313" key="3">
    <source>
        <dbReference type="Proteomes" id="UP000184304"/>
    </source>
</evidence>
<organism evidence="2 3">
    <name type="scientific">Aspergillus tubingensis (strain CBS 134.48)</name>
    <dbReference type="NCBI Taxonomy" id="767770"/>
    <lineage>
        <taxon>Eukaryota</taxon>
        <taxon>Fungi</taxon>
        <taxon>Dikarya</taxon>
        <taxon>Ascomycota</taxon>
        <taxon>Pezizomycotina</taxon>
        <taxon>Eurotiomycetes</taxon>
        <taxon>Eurotiomycetidae</taxon>
        <taxon>Eurotiales</taxon>
        <taxon>Aspergillaceae</taxon>
        <taxon>Aspergillus</taxon>
        <taxon>Aspergillus subgen. Circumdati</taxon>
    </lineage>
</organism>
<feature type="region of interest" description="Disordered" evidence="1">
    <location>
        <begin position="1"/>
        <end position="44"/>
    </location>
</feature>
<gene>
    <name evidence="2" type="ORF">ASPTUDRAFT_750010</name>
</gene>
<reference evidence="3" key="1">
    <citation type="journal article" date="2017" name="Genome Biol.">
        <title>Comparative genomics reveals high biological diversity and specific adaptations in the industrially and medically important fungal genus Aspergillus.</title>
        <authorList>
            <person name="de Vries R.P."/>
            <person name="Riley R."/>
            <person name="Wiebenga A."/>
            <person name="Aguilar-Osorio G."/>
            <person name="Amillis S."/>
            <person name="Uchima C.A."/>
            <person name="Anderluh G."/>
            <person name="Asadollahi M."/>
            <person name="Askin M."/>
            <person name="Barry K."/>
            <person name="Battaglia E."/>
            <person name="Bayram O."/>
            <person name="Benocci T."/>
            <person name="Braus-Stromeyer S.A."/>
            <person name="Caldana C."/>
            <person name="Canovas D."/>
            <person name="Cerqueira G.C."/>
            <person name="Chen F."/>
            <person name="Chen W."/>
            <person name="Choi C."/>
            <person name="Clum A."/>
            <person name="Dos Santos R.A."/>
            <person name="Damasio A.R."/>
            <person name="Diallinas G."/>
            <person name="Emri T."/>
            <person name="Fekete E."/>
            <person name="Flipphi M."/>
            <person name="Freyberg S."/>
            <person name="Gallo A."/>
            <person name="Gournas C."/>
            <person name="Habgood R."/>
            <person name="Hainaut M."/>
            <person name="Harispe M.L."/>
            <person name="Henrissat B."/>
            <person name="Hilden K.S."/>
            <person name="Hope R."/>
            <person name="Hossain A."/>
            <person name="Karabika E."/>
            <person name="Karaffa L."/>
            <person name="Karanyi Z."/>
            <person name="Krasevec N."/>
            <person name="Kuo A."/>
            <person name="Kusch H."/>
            <person name="LaButti K."/>
            <person name="Lagendijk E.L."/>
            <person name="Lapidus A."/>
            <person name="Levasseur A."/>
            <person name="Lindquist E."/>
            <person name="Lipzen A."/>
            <person name="Logrieco A.F."/>
            <person name="MacCabe A."/>
            <person name="Maekelae M.R."/>
            <person name="Malavazi I."/>
            <person name="Melin P."/>
            <person name="Meyer V."/>
            <person name="Mielnichuk N."/>
            <person name="Miskei M."/>
            <person name="Molnar A.P."/>
            <person name="Mule G."/>
            <person name="Ngan C.Y."/>
            <person name="Orejas M."/>
            <person name="Orosz E."/>
            <person name="Ouedraogo J.P."/>
            <person name="Overkamp K.M."/>
            <person name="Park H.-S."/>
            <person name="Perrone G."/>
            <person name="Piumi F."/>
            <person name="Punt P.J."/>
            <person name="Ram A.F."/>
            <person name="Ramon A."/>
            <person name="Rauscher S."/>
            <person name="Record E."/>
            <person name="Riano-Pachon D.M."/>
            <person name="Robert V."/>
            <person name="Roehrig J."/>
            <person name="Ruller R."/>
            <person name="Salamov A."/>
            <person name="Salih N.S."/>
            <person name="Samson R.A."/>
            <person name="Sandor E."/>
            <person name="Sanguinetti M."/>
            <person name="Schuetze T."/>
            <person name="Sepcic K."/>
            <person name="Shelest E."/>
            <person name="Sherlock G."/>
            <person name="Sophianopoulou V."/>
            <person name="Squina F.M."/>
            <person name="Sun H."/>
            <person name="Susca A."/>
            <person name="Todd R.B."/>
            <person name="Tsang A."/>
            <person name="Unkles S.E."/>
            <person name="van de Wiele N."/>
            <person name="van Rossen-Uffink D."/>
            <person name="Oliveira J.V."/>
            <person name="Vesth T.C."/>
            <person name="Visser J."/>
            <person name="Yu J.-H."/>
            <person name="Zhou M."/>
            <person name="Andersen M.R."/>
            <person name="Archer D.B."/>
            <person name="Baker S.E."/>
            <person name="Benoit I."/>
            <person name="Brakhage A.A."/>
            <person name="Braus G.H."/>
            <person name="Fischer R."/>
            <person name="Frisvad J.C."/>
            <person name="Goldman G.H."/>
            <person name="Houbraken J."/>
            <person name="Oakley B."/>
            <person name="Pocsi I."/>
            <person name="Scazzocchio C."/>
            <person name="Seiboth B."/>
            <person name="vanKuyk P.A."/>
            <person name="Wortman J."/>
            <person name="Dyer P.S."/>
            <person name="Grigoriev I.V."/>
        </authorList>
    </citation>
    <scope>NUCLEOTIDE SEQUENCE [LARGE SCALE GENOMIC DNA]</scope>
    <source>
        <strain evidence="3">CBS 134.48</strain>
    </source>
</reference>
<dbReference type="VEuPathDB" id="FungiDB:ASPTUDRAFT_750010"/>
<protein>
    <submittedName>
        <fullName evidence="2">Uncharacterized protein</fullName>
    </submittedName>
</protein>
<name>A0A1L9MYA6_ASPTC</name>